<accession>A0A1Z2SM53</accession>
<evidence type="ECO:0000313" key="2">
    <source>
        <dbReference type="Proteomes" id="UP000196708"/>
    </source>
</evidence>
<gene>
    <name evidence="1" type="ORF">BSQ33_21300</name>
</gene>
<dbReference type="RefSeq" id="WP_088135252.1">
    <property type="nucleotide sequence ID" value="NZ_CP018836.1"/>
</dbReference>
<evidence type="ECO:0000313" key="1">
    <source>
        <dbReference type="EMBL" id="ASA58219.1"/>
    </source>
</evidence>
<name>A0A1Z2SM53_VIBGA</name>
<protein>
    <recommendedName>
        <fullName evidence="3">CDI immunity protein domain-containing protein</fullName>
    </recommendedName>
</protein>
<dbReference type="AlphaFoldDB" id="A0A1Z2SM53"/>
<evidence type="ECO:0008006" key="3">
    <source>
        <dbReference type="Google" id="ProtNLM"/>
    </source>
</evidence>
<proteinExistence type="predicted"/>
<dbReference type="EMBL" id="CP018836">
    <property type="protein sequence ID" value="ASA58219.1"/>
    <property type="molecule type" value="Genomic_DNA"/>
</dbReference>
<dbReference type="Proteomes" id="UP000196708">
    <property type="component" value="Chromosome 2"/>
</dbReference>
<reference evidence="1 2" key="1">
    <citation type="submission" date="2016-12" db="EMBL/GenBank/DDBJ databases">
        <authorList>
            <person name="Song W.-J."/>
            <person name="Kurnit D.M."/>
        </authorList>
    </citation>
    <scope>NUCLEOTIDE SEQUENCE [LARGE SCALE GENOMIC DNA]</scope>
    <source>
        <strain evidence="1 2">ATCC 43942</strain>
    </source>
</reference>
<organism evidence="1 2">
    <name type="scientific">Vibrio gazogenes</name>
    <dbReference type="NCBI Taxonomy" id="687"/>
    <lineage>
        <taxon>Bacteria</taxon>
        <taxon>Pseudomonadati</taxon>
        <taxon>Pseudomonadota</taxon>
        <taxon>Gammaproteobacteria</taxon>
        <taxon>Vibrionales</taxon>
        <taxon>Vibrionaceae</taxon>
        <taxon>Vibrio</taxon>
    </lineage>
</organism>
<dbReference type="KEGG" id="vga:BSQ33_21300"/>
<dbReference type="OrthoDB" id="6446331at2"/>
<sequence length="128" mass="15437">MNKEKISWLIATKDYLYQRDGRDLYDILYATLSEDKMDYKSFLKMASEGYGYSPAEGFSYTLDQDWDIPEEFDEVTFFLGEYETISISPNHFVQLMHYIVDFYIKSYPNDRVFVEQYMAQLRRRYASR</sequence>